<feature type="region of interest" description="Disordered" evidence="4">
    <location>
        <begin position="15"/>
        <end position="36"/>
    </location>
</feature>
<dbReference type="EMBL" id="JBAFVH010000001">
    <property type="protein sequence ID" value="MFG1370863.1"/>
    <property type="molecule type" value="Genomic_DNA"/>
</dbReference>
<accession>A0ABW6ZSY0</accession>
<evidence type="ECO:0000313" key="5">
    <source>
        <dbReference type="EMBL" id="MFG1370863.1"/>
    </source>
</evidence>
<evidence type="ECO:0000313" key="6">
    <source>
        <dbReference type="Proteomes" id="UP001604002"/>
    </source>
</evidence>
<evidence type="ECO:0000256" key="4">
    <source>
        <dbReference type="SAM" id="MobiDB-lite"/>
    </source>
</evidence>
<keyword evidence="6" id="KW-1185">Reference proteome</keyword>
<comment type="subunit">
    <text evidence="3">UreD, UreF and UreG form a complex that acts as a GTP-hydrolysis-dependent molecular chaperone, activating the urease apoprotein by helping to assemble the nickel containing metallocenter of UreC. The UreE protein probably delivers the nickel.</text>
</comment>
<protein>
    <recommendedName>
        <fullName evidence="3">Urease accessory protein UreD</fullName>
    </recommendedName>
</protein>
<reference evidence="5 6" key="1">
    <citation type="submission" date="2024-02" db="EMBL/GenBank/DDBJ databases">
        <title>Expansion and revision of Xanthobacter and proposal of Roseixanthobacter gen. nov.</title>
        <authorList>
            <person name="Soltysiak M.P.M."/>
            <person name="Jalihal A."/>
            <person name="Ory A."/>
            <person name="Chrisophersen C."/>
            <person name="Lee A.D."/>
            <person name="Boulton J."/>
            <person name="Springer M."/>
        </authorList>
    </citation>
    <scope>NUCLEOTIDE SEQUENCE [LARGE SCALE GENOMIC DNA]</scope>
    <source>
        <strain evidence="5 6">23A</strain>
    </source>
</reference>
<evidence type="ECO:0000256" key="1">
    <source>
        <dbReference type="ARBA" id="ARBA00007177"/>
    </source>
</evidence>
<dbReference type="PANTHER" id="PTHR33643">
    <property type="entry name" value="UREASE ACCESSORY PROTEIN D"/>
    <property type="match status" value="1"/>
</dbReference>
<dbReference type="InterPro" id="IPR002669">
    <property type="entry name" value="UreD"/>
</dbReference>
<keyword evidence="2 3" id="KW-0143">Chaperone</keyword>
<keyword evidence="3" id="KW-0963">Cytoplasm</keyword>
<evidence type="ECO:0000256" key="2">
    <source>
        <dbReference type="ARBA" id="ARBA00023186"/>
    </source>
</evidence>
<sequence length="300" mass="31756">MATMSAASWRSEREVDAAGAAGLSGPSVASSRERALRQRSEGRVRIAVAAFGGVTRLTDLAEGGALRARLPRGGPGLEAVIVNTAGGVACGDVFAIEAKAGPGAHLTVATPAAEKVYRSDGPFADIQVRLAAEAGARLDWLPQETILFDRARLRRRYEIDLSATASFLSFEALMLGRLAHGDAMGEGHLEDHWRVRRDGALVFADALRLAGPVGTLLARPAVAGGNRALATLLYVAPDAENRLEEARALLEGARCEAGASAWNGLLCVRLLAPDIETLRRDATSFLMAFRNAPLPRVWAT</sequence>
<proteinExistence type="inferred from homology"/>
<comment type="similarity">
    <text evidence="1 3">Belongs to the UreD family.</text>
</comment>
<dbReference type="RefSeq" id="WP_393990936.1">
    <property type="nucleotide sequence ID" value="NZ_JBAFVH010000001.1"/>
</dbReference>
<evidence type="ECO:0000256" key="3">
    <source>
        <dbReference type="HAMAP-Rule" id="MF_01384"/>
    </source>
</evidence>
<dbReference type="PANTHER" id="PTHR33643:SF1">
    <property type="entry name" value="UREASE ACCESSORY PROTEIN D"/>
    <property type="match status" value="1"/>
</dbReference>
<comment type="caution">
    <text evidence="5">The sequence shown here is derived from an EMBL/GenBank/DDBJ whole genome shotgun (WGS) entry which is preliminary data.</text>
</comment>
<organism evidence="5 6">
    <name type="scientific">Xanthobacter oligotrophicus</name>
    <dbReference type="NCBI Taxonomy" id="2607286"/>
    <lineage>
        <taxon>Bacteria</taxon>
        <taxon>Pseudomonadati</taxon>
        <taxon>Pseudomonadota</taxon>
        <taxon>Alphaproteobacteria</taxon>
        <taxon>Hyphomicrobiales</taxon>
        <taxon>Xanthobacteraceae</taxon>
        <taxon>Xanthobacter</taxon>
    </lineage>
</organism>
<dbReference type="HAMAP" id="MF_01384">
    <property type="entry name" value="UreD"/>
    <property type="match status" value="1"/>
</dbReference>
<keyword evidence="3" id="KW-0996">Nickel insertion</keyword>
<name>A0ABW6ZSY0_9HYPH</name>
<gene>
    <name evidence="3" type="primary">ureD</name>
    <name evidence="5" type="ORF">V5F32_01675</name>
</gene>
<dbReference type="Proteomes" id="UP001604002">
    <property type="component" value="Unassembled WGS sequence"/>
</dbReference>
<comment type="function">
    <text evidence="3">Required for maturation of urease via the functional incorporation of the urease nickel metallocenter.</text>
</comment>
<comment type="subcellular location">
    <subcellularLocation>
        <location evidence="3">Cytoplasm</location>
    </subcellularLocation>
</comment>
<dbReference type="Pfam" id="PF01774">
    <property type="entry name" value="UreD"/>
    <property type="match status" value="1"/>
</dbReference>